<reference evidence="1" key="2">
    <citation type="submission" date="2013-09" db="EMBL/GenBank/DDBJ databases">
        <title>Draft genome sequence of Alistipes putredinis (DSM 17216).</title>
        <authorList>
            <person name="Sudarsanam P."/>
            <person name="Ley R."/>
            <person name="Guruge J."/>
            <person name="Turnbaugh P.J."/>
            <person name="Mahowald M."/>
            <person name="Liep D."/>
            <person name="Gordon J."/>
        </authorList>
    </citation>
    <scope>NUCLEOTIDE SEQUENCE</scope>
    <source>
        <strain evidence="1">DSM 17216</strain>
    </source>
</reference>
<organism evidence="1 2">
    <name type="scientific">Alistipes putredinis DSM 17216</name>
    <dbReference type="NCBI Taxonomy" id="445970"/>
    <lineage>
        <taxon>Bacteria</taxon>
        <taxon>Pseudomonadati</taxon>
        <taxon>Bacteroidota</taxon>
        <taxon>Bacteroidia</taxon>
        <taxon>Bacteroidales</taxon>
        <taxon>Rikenellaceae</taxon>
        <taxon>Alistipes</taxon>
    </lineage>
</organism>
<comment type="caution">
    <text evidence="1">The sequence shown here is derived from an EMBL/GenBank/DDBJ whole genome shotgun (WGS) entry which is preliminary data.</text>
</comment>
<dbReference type="OrthoDB" id="9890711at2"/>
<dbReference type="RefSeq" id="WP_004328590.1">
    <property type="nucleotide sequence ID" value="NZ_DS499577.1"/>
</dbReference>
<proteinExistence type="predicted"/>
<dbReference type="HOGENOM" id="CLU_1465310_0_0_10"/>
<reference evidence="1" key="1">
    <citation type="submission" date="2007-10" db="EMBL/GenBank/DDBJ databases">
        <authorList>
            <person name="Fulton L."/>
            <person name="Clifton S."/>
            <person name="Fulton B."/>
            <person name="Xu J."/>
            <person name="Minx P."/>
            <person name="Pepin K.H."/>
            <person name="Johnson M."/>
            <person name="Thiruvilangam P."/>
            <person name="Bhonagiri V."/>
            <person name="Nash W.E."/>
            <person name="Mardis E.R."/>
            <person name="Wilson R.K."/>
        </authorList>
    </citation>
    <scope>NUCLEOTIDE SEQUENCE [LARGE SCALE GENOMIC DNA]</scope>
    <source>
        <strain evidence="1">DSM 17216</strain>
    </source>
</reference>
<dbReference type="Proteomes" id="UP000005819">
    <property type="component" value="Unassembled WGS sequence"/>
</dbReference>
<name>B0MZH5_9BACT</name>
<gene>
    <name evidence="1" type="ORF">ALIPUT_02549</name>
</gene>
<keyword evidence="2" id="KW-1185">Reference proteome</keyword>
<evidence type="ECO:0000313" key="2">
    <source>
        <dbReference type="Proteomes" id="UP000005819"/>
    </source>
</evidence>
<dbReference type="AlphaFoldDB" id="B0MZH5"/>
<accession>B0MZH5</accession>
<evidence type="ECO:0000313" key="1">
    <source>
        <dbReference type="EMBL" id="EDS03011.1"/>
    </source>
</evidence>
<dbReference type="EMBL" id="ABFK02000020">
    <property type="protein sequence ID" value="EDS03011.1"/>
    <property type="molecule type" value="Genomic_DNA"/>
</dbReference>
<protein>
    <submittedName>
        <fullName evidence="1">Uncharacterized protein</fullName>
    </submittedName>
</protein>
<dbReference type="GeneID" id="73802947"/>
<sequence>MFISKSLAKKLRHPASVLLRDGVDKDGIPKIVVRQVKSAWGKFEPTGRQGGVCFSALSDGTTQTIYAGLLGYHTGTEASIQPLILNDYFWRSKMPYNDWPDFLRQAAEKLLASRADTDPRITASKLTTTNYWFCDKWYGNRLSFVRLRDAKKAAREQIGESVTIFSNKTGNIVCFASASGYCPP</sequence>